<keyword evidence="2" id="KW-1185">Reference proteome</keyword>
<protein>
    <submittedName>
        <fullName evidence="1">Uncharacterized protein</fullName>
    </submittedName>
</protein>
<dbReference type="AlphaFoldDB" id="A0A2P7NTL9"/>
<proteinExistence type="predicted"/>
<evidence type="ECO:0000313" key="1">
    <source>
        <dbReference type="EMBL" id="PSJ16811.1"/>
    </source>
</evidence>
<evidence type="ECO:0000313" key="2">
    <source>
        <dbReference type="Proteomes" id="UP000241912"/>
    </source>
</evidence>
<name>A0A2P7NTL9_9PROT</name>
<sequence>MSSYFDTPPTMQTSVQALISRFSLKIWEKLPNQVKPLHCEKVPAISMMSESTLSLYNAAVTVQIFFQ</sequence>
<accession>A0A2P7NTL9</accession>
<gene>
    <name evidence="1" type="ORF">C7H79_11390</name>
</gene>
<organism evidence="1 2">
    <name type="scientific">Nitrosomonas supralitoralis</name>
    <dbReference type="NCBI Taxonomy" id="2116706"/>
    <lineage>
        <taxon>Bacteria</taxon>
        <taxon>Pseudomonadati</taxon>
        <taxon>Pseudomonadota</taxon>
        <taxon>Betaproteobacteria</taxon>
        <taxon>Nitrosomonadales</taxon>
        <taxon>Nitrosomonadaceae</taxon>
        <taxon>Nitrosomonas</taxon>
    </lineage>
</organism>
<dbReference type="EMBL" id="PXXU01000035">
    <property type="protein sequence ID" value="PSJ16811.1"/>
    <property type="molecule type" value="Genomic_DNA"/>
</dbReference>
<reference evidence="1 2" key="1">
    <citation type="submission" date="2018-03" db="EMBL/GenBank/DDBJ databases">
        <title>Draft genome of Nitrosomonas supralitoralis APG5.</title>
        <authorList>
            <person name="Urakawa H."/>
            <person name="Lopez J.V."/>
        </authorList>
    </citation>
    <scope>NUCLEOTIDE SEQUENCE [LARGE SCALE GENOMIC DNA]</scope>
    <source>
        <strain evidence="1 2">APG5</strain>
    </source>
</reference>
<dbReference type="Proteomes" id="UP000241912">
    <property type="component" value="Unassembled WGS sequence"/>
</dbReference>
<comment type="caution">
    <text evidence="1">The sequence shown here is derived from an EMBL/GenBank/DDBJ whole genome shotgun (WGS) entry which is preliminary data.</text>
</comment>